<evidence type="ECO:0000259" key="1">
    <source>
        <dbReference type="Pfam" id="PF00535"/>
    </source>
</evidence>
<dbReference type="PANTHER" id="PTHR43685:SF2">
    <property type="entry name" value="GLYCOSYLTRANSFERASE 2-LIKE DOMAIN-CONTAINING PROTEIN"/>
    <property type="match status" value="1"/>
</dbReference>
<reference evidence="2 3" key="1">
    <citation type="journal article" date="2016" name="Nat. Commun.">
        <title>Thousands of microbial genomes shed light on interconnected biogeochemical processes in an aquifer system.</title>
        <authorList>
            <person name="Anantharaman K."/>
            <person name="Brown C.T."/>
            <person name="Hug L.A."/>
            <person name="Sharon I."/>
            <person name="Castelle C.J."/>
            <person name="Probst A.J."/>
            <person name="Thomas B.C."/>
            <person name="Singh A."/>
            <person name="Wilkins M.J."/>
            <person name="Karaoz U."/>
            <person name="Brodie E.L."/>
            <person name="Williams K.H."/>
            <person name="Hubbard S.S."/>
            <person name="Banfield J.F."/>
        </authorList>
    </citation>
    <scope>NUCLEOTIDE SEQUENCE [LARGE SCALE GENOMIC DNA]</scope>
</reference>
<dbReference type="InterPro" id="IPR050834">
    <property type="entry name" value="Glycosyltransf_2"/>
</dbReference>
<dbReference type="SUPFAM" id="SSF53448">
    <property type="entry name" value="Nucleotide-diphospho-sugar transferases"/>
    <property type="match status" value="1"/>
</dbReference>
<organism evidence="2 3">
    <name type="scientific">Candidatus Amesbacteria bacterium RIFOXYB1_FULL_44_23</name>
    <dbReference type="NCBI Taxonomy" id="1797263"/>
    <lineage>
        <taxon>Bacteria</taxon>
        <taxon>Candidatus Amesiibacteriota</taxon>
    </lineage>
</organism>
<accession>A0A1F4ZVT5</accession>
<dbReference type="Pfam" id="PF00535">
    <property type="entry name" value="Glycos_transf_2"/>
    <property type="match status" value="1"/>
</dbReference>
<gene>
    <name evidence="2" type="ORF">A2397_03335</name>
</gene>
<dbReference type="Proteomes" id="UP000176424">
    <property type="component" value="Unassembled WGS sequence"/>
</dbReference>
<proteinExistence type="predicted"/>
<evidence type="ECO:0000313" key="3">
    <source>
        <dbReference type="Proteomes" id="UP000176424"/>
    </source>
</evidence>
<feature type="domain" description="Glycosyltransferase 2-like" evidence="1">
    <location>
        <begin position="7"/>
        <end position="164"/>
    </location>
</feature>
<sequence length="236" mass="26057">MSSPKISVVIPTFNEAKYLPPCIAAIKSQTFTDFEVIALDKSSTDATIKMCQGAGWKIVDQKSKIGISAARAEGFSHAKADIIASTNADTAVCSDWLEKIAQAFADPSVVCICGPVYFLEGKTQIFYKFMGYLSYLIFSLNHLLGNNYMIGENFAVRRSAYDKIGGFNPSLITAEDVDLGYRIQKVGKCLYDPKLVALTSNRRLAHEKLGFFTHHIANFIRFKLTGVASTNFKPVR</sequence>
<comment type="caution">
    <text evidence="2">The sequence shown here is derived from an EMBL/GenBank/DDBJ whole genome shotgun (WGS) entry which is preliminary data.</text>
</comment>
<dbReference type="InterPro" id="IPR001173">
    <property type="entry name" value="Glyco_trans_2-like"/>
</dbReference>
<name>A0A1F4ZVT5_9BACT</name>
<evidence type="ECO:0000313" key="2">
    <source>
        <dbReference type="EMBL" id="OGD10218.1"/>
    </source>
</evidence>
<dbReference type="InterPro" id="IPR029044">
    <property type="entry name" value="Nucleotide-diphossugar_trans"/>
</dbReference>
<dbReference type="STRING" id="1797263.A2397_03335"/>
<dbReference type="Gene3D" id="3.90.550.10">
    <property type="entry name" value="Spore Coat Polysaccharide Biosynthesis Protein SpsA, Chain A"/>
    <property type="match status" value="1"/>
</dbReference>
<protein>
    <recommendedName>
        <fullName evidence="1">Glycosyltransferase 2-like domain-containing protein</fullName>
    </recommendedName>
</protein>
<dbReference type="AlphaFoldDB" id="A0A1F4ZVT5"/>
<dbReference type="PANTHER" id="PTHR43685">
    <property type="entry name" value="GLYCOSYLTRANSFERASE"/>
    <property type="match status" value="1"/>
</dbReference>
<dbReference type="EMBL" id="MEXR01000010">
    <property type="protein sequence ID" value="OGD10218.1"/>
    <property type="molecule type" value="Genomic_DNA"/>
</dbReference>